<evidence type="ECO:0000313" key="2">
    <source>
        <dbReference type="Proteomes" id="UP000016160"/>
    </source>
</evidence>
<sequence length="287" mass="33160">MVAVCIMEVLLRHIPNAYQVKSEYLNTHQDSIKTLLLGSSHVLYGINPEFLSEEAINYGNVSQTIDIDYEIVNQKLDNLKALETVVLRLSYTTLFEQLKHGDEVWRLKDYQVYTDIDLNVKPIYNFEILSVKLKHNLERIYNYYILNKTSERIGNSGWSQARSHNTEIDIEEIGARIAEKHTVVNNDFYLDNVKHLENIIIKCNKKGVKVVLITMPAYASYVKHLDAVQLDSTLLVGKSMQNKFANCTYFNFLEEKSFGKQDFLDADHLNSQGAEKFSKRIDSILRQ</sequence>
<dbReference type="eggNOG" id="COG2755">
    <property type="taxonomic scope" value="Bacteria"/>
</dbReference>
<dbReference type="Proteomes" id="UP000016160">
    <property type="component" value="Chromosome"/>
</dbReference>
<organism evidence="1 2">
    <name type="scientific">Formosa agariphila (strain DSM 15362 / KCTC 12365 / LMG 23005 / KMM 3901 / M-2Alg 35-1)</name>
    <dbReference type="NCBI Taxonomy" id="1347342"/>
    <lineage>
        <taxon>Bacteria</taxon>
        <taxon>Pseudomonadati</taxon>
        <taxon>Bacteroidota</taxon>
        <taxon>Flavobacteriia</taxon>
        <taxon>Flavobacteriales</taxon>
        <taxon>Flavobacteriaceae</taxon>
        <taxon>Formosa</taxon>
    </lineage>
</organism>
<proteinExistence type="predicted"/>
<dbReference type="PATRIC" id="fig|1347342.6.peg.2538"/>
<evidence type="ECO:0000313" key="1">
    <source>
        <dbReference type="EMBL" id="CDF80236.1"/>
    </source>
</evidence>
<accession>T2KP52</accession>
<protein>
    <submittedName>
        <fullName evidence="1">Uncharacterized protein</fullName>
    </submittedName>
</protein>
<gene>
    <name evidence="1" type="ORF">BN863_25240</name>
</gene>
<dbReference type="HOGENOM" id="CLU_075575_1_0_10"/>
<reference evidence="1 2" key="1">
    <citation type="journal article" date="2013" name="Appl. Environ. Microbiol.">
        <title>The genome of the alga-associated marine flavobacterium Formosa agariphila KMM 3901T reveals a broad potential for degradation of algal polysaccharides.</title>
        <authorList>
            <person name="Mann A.J."/>
            <person name="Hahnke R.L."/>
            <person name="Huang S."/>
            <person name="Werner J."/>
            <person name="Xing P."/>
            <person name="Barbeyron T."/>
            <person name="Huettel B."/>
            <person name="Stueber K."/>
            <person name="Reinhardt R."/>
            <person name="Harder J."/>
            <person name="Gloeckner F.O."/>
            <person name="Amann R.I."/>
            <person name="Teeling H."/>
        </authorList>
    </citation>
    <scope>NUCLEOTIDE SEQUENCE [LARGE SCALE GENOMIC DNA]</scope>
    <source>
        <strain evidence="2">DSM 15362 / KCTC 12365 / LMG 23005 / KMM 3901</strain>
    </source>
</reference>
<dbReference type="AlphaFoldDB" id="T2KP52"/>
<keyword evidence="2" id="KW-1185">Reference proteome</keyword>
<name>T2KP52_FORAG</name>
<dbReference type="STRING" id="1347342.BN863_25240"/>
<dbReference type="EMBL" id="HG315671">
    <property type="protein sequence ID" value="CDF80236.1"/>
    <property type="molecule type" value="Genomic_DNA"/>
</dbReference>